<dbReference type="OrthoDB" id="2428465at2"/>
<organism evidence="2 3">
    <name type="scientific">Falsibacillus albus</name>
    <dbReference type="NCBI Taxonomy" id="2478915"/>
    <lineage>
        <taxon>Bacteria</taxon>
        <taxon>Bacillati</taxon>
        <taxon>Bacillota</taxon>
        <taxon>Bacilli</taxon>
        <taxon>Bacillales</taxon>
        <taxon>Bacillaceae</taxon>
        <taxon>Falsibacillus</taxon>
    </lineage>
</organism>
<name>A0A3L7JUQ9_9BACI</name>
<evidence type="ECO:0000313" key="3">
    <source>
        <dbReference type="Proteomes" id="UP000276770"/>
    </source>
</evidence>
<dbReference type="RefSeq" id="WP_121681230.1">
    <property type="nucleotide sequence ID" value="NZ_RCVZ01000009.1"/>
</dbReference>
<comment type="caution">
    <text evidence="2">The sequence shown here is derived from an EMBL/GenBank/DDBJ whole genome shotgun (WGS) entry which is preliminary data.</text>
</comment>
<sequence length="83" mass="9586">MKRKLFIFSILLLLLNSGCSVFAERTISKEQAKSIVLKRHSGSIGEVHIISITHEWNAYIVKWENKKKTVSMERIMLMIALEP</sequence>
<evidence type="ECO:0000256" key="1">
    <source>
        <dbReference type="SAM" id="SignalP"/>
    </source>
</evidence>
<accession>A0A3L7JUQ9</accession>
<feature type="signal peptide" evidence="1">
    <location>
        <begin position="1"/>
        <end position="23"/>
    </location>
</feature>
<protein>
    <recommendedName>
        <fullName evidence="4">DUF3221 domain-containing protein</fullName>
    </recommendedName>
</protein>
<dbReference type="Proteomes" id="UP000276770">
    <property type="component" value="Unassembled WGS sequence"/>
</dbReference>
<keyword evidence="1" id="KW-0732">Signal</keyword>
<dbReference type="EMBL" id="RCVZ01000009">
    <property type="protein sequence ID" value="RLQ94617.1"/>
    <property type="molecule type" value="Genomic_DNA"/>
</dbReference>
<proteinExistence type="predicted"/>
<dbReference type="AlphaFoldDB" id="A0A3L7JUQ9"/>
<feature type="chain" id="PRO_5018301401" description="DUF3221 domain-containing protein" evidence="1">
    <location>
        <begin position="24"/>
        <end position="83"/>
    </location>
</feature>
<keyword evidence="3" id="KW-1185">Reference proteome</keyword>
<gene>
    <name evidence="2" type="ORF">D9X91_13870</name>
</gene>
<evidence type="ECO:0000313" key="2">
    <source>
        <dbReference type="EMBL" id="RLQ94617.1"/>
    </source>
</evidence>
<evidence type="ECO:0008006" key="4">
    <source>
        <dbReference type="Google" id="ProtNLM"/>
    </source>
</evidence>
<reference evidence="2 3" key="1">
    <citation type="submission" date="2018-10" db="EMBL/GenBank/DDBJ databases">
        <title>Falsibacillus sp. genome draft.</title>
        <authorList>
            <person name="Shi S."/>
        </authorList>
    </citation>
    <scope>NUCLEOTIDE SEQUENCE [LARGE SCALE GENOMIC DNA]</scope>
    <source>
        <strain evidence="2 3">GY 10110</strain>
    </source>
</reference>